<comment type="caution">
    <text evidence="1">The sequence shown here is derived from an EMBL/GenBank/DDBJ whole genome shotgun (WGS) entry which is preliminary data.</text>
</comment>
<dbReference type="PATRIC" id="fig|61647.15.peg.4274"/>
<organism evidence="1 2">
    <name type="scientific">Pluralibacter gergoviae</name>
    <name type="common">Enterobacter gergoviae</name>
    <dbReference type="NCBI Taxonomy" id="61647"/>
    <lineage>
        <taxon>Bacteria</taxon>
        <taxon>Pseudomonadati</taxon>
        <taxon>Pseudomonadota</taxon>
        <taxon>Gammaproteobacteria</taxon>
        <taxon>Enterobacterales</taxon>
        <taxon>Enterobacteriaceae</taxon>
        <taxon>Pluralibacter</taxon>
    </lineage>
</organism>
<sequence>MGCLLYTTLQFIGEIRQTLIPAEGFKFRLKIASDSDGWPGQPAGMRAEGATYRDVASRPYPKARRQNLRFRAAAIFVAGSRDCQGSGGELP</sequence>
<reference evidence="1 2" key="1">
    <citation type="submission" date="2015-05" db="EMBL/GenBank/DDBJ databases">
        <title>Genome sequences of Pluralibacter gergoviae.</title>
        <authorList>
            <person name="Greninger A.L."/>
            <person name="Miller S."/>
        </authorList>
    </citation>
    <scope>NUCLEOTIDE SEQUENCE [LARGE SCALE GENOMIC DNA]</scope>
    <source>
        <strain evidence="1 2">JS81F13</strain>
    </source>
</reference>
<dbReference type="AlphaFoldDB" id="A0A0J5LMX1"/>
<proteinExistence type="predicted"/>
<keyword evidence="2" id="KW-1185">Reference proteome</keyword>
<protein>
    <submittedName>
        <fullName evidence="1">Uncharacterized protein</fullName>
    </submittedName>
</protein>
<name>A0A0J5LMX1_PLUGE</name>
<evidence type="ECO:0000313" key="1">
    <source>
        <dbReference type="EMBL" id="KMK14971.1"/>
    </source>
</evidence>
<dbReference type="EMBL" id="LDZF01000005">
    <property type="protein sequence ID" value="KMK14971.1"/>
    <property type="molecule type" value="Genomic_DNA"/>
</dbReference>
<evidence type="ECO:0000313" key="2">
    <source>
        <dbReference type="Proteomes" id="UP000036196"/>
    </source>
</evidence>
<dbReference type="Proteomes" id="UP000036196">
    <property type="component" value="Unassembled WGS sequence"/>
</dbReference>
<gene>
    <name evidence="1" type="ORF">ABW06_06070</name>
</gene>
<accession>A0A0J5LMX1</accession>